<dbReference type="EMBL" id="JAJVCY010000045">
    <property type="protein sequence ID" value="MCV3290160.1"/>
    <property type="molecule type" value="Genomic_DNA"/>
</dbReference>
<sequence length="106" mass="12005">MNKGLIIGNILLFMHSNMNGYAFYAHGRGCQQHQKYASQCPFSTLETAAGKFIHPGCMTTMSLTQASRRNQPIRAAYDIQMYAMKLQREIEREWSRSITADGRAGQ</sequence>
<protein>
    <submittedName>
        <fullName evidence="1">Uncharacterized protein</fullName>
    </submittedName>
</protein>
<evidence type="ECO:0000313" key="1">
    <source>
        <dbReference type="EMBL" id="MCV3290160.1"/>
    </source>
</evidence>
<comment type="caution">
    <text evidence="1">The sequence shown here is derived from an EMBL/GenBank/DDBJ whole genome shotgun (WGS) entry which is preliminary data.</text>
</comment>
<organism evidence="1 2">
    <name type="scientific">Aeromonas media</name>
    <dbReference type="NCBI Taxonomy" id="651"/>
    <lineage>
        <taxon>Bacteria</taxon>
        <taxon>Pseudomonadati</taxon>
        <taxon>Pseudomonadota</taxon>
        <taxon>Gammaproteobacteria</taxon>
        <taxon>Aeromonadales</taxon>
        <taxon>Aeromonadaceae</taxon>
        <taxon>Aeromonas</taxon>
    </lineage>
</organism>
<evidence type="ECO:0000313" key="2">
    <source>
        <dbReference type="Proteomes" id="UP001208651"/>
    </source>
</evidence>
<proteinExistence type="predicted"/>
<dbReference type="AlphaFoldDB" id="A0AAW5RN29"/>
<name>A0AAW5RN29_AERME</name>
<reference evidence="1" key="1">
    <citation type="submission" date="2022-01" db="EMBL/GenBank/DDBJ databases">
        <title>Comparison of Fish pathogen Aeromonas spp.</title>
        <authorList>
            <person name="Dubey S."/>
            <person name="Sorum H."/>
            <person name="Munangandu H.M."/>
        </authorList>
    </citation>
    <scope>NUCLEOTIDE SEQUENCE</scope>
    <source>
        <strain evidence="1">SD/21-15</strain>
    </source>
</reference>
<dbReference type="RefSeq" id="WP_263685869.1">
    <property type="nucleotide sequence ID" value="NZ_JAJVCY010000045.1"/>
</dbReference>
<dbReference type="Proteomes" id="UP001208651">
    <property type="component" value="Unassembled WGS sequence"/>
</dbReference>
<gene>
    <name evidence="1" type="ORF">LZT28_18280</name>
</gene>
<accession>A0AAW5RN29</accession>